<evidence type="ECO:0000313" key="3">
    <source>
        <dbReference type="Proteomes" id="UP000005237"/>
    </source>
</evidence>
<reference evidence="3" key="1">
    <citation type="submission" date="2010-08" db="EMBL/GenBank/DDBJ databases">
        <authorList>
            <consortium name="Caenorhabditis japonica Sequencing Consortium"/>
            <person name="Wilson R.K."/>
        </authorList>
    </citation>
    <scope>NUCLEOTIDE SEQUENCE [LARGE SCALE GENOMIC DNA]</scope>
    <source>
        <strain evidence="3">DF5081</strain>
    </source>
</reference>
<dbReference type="Proteomes" id="UP000005237">
    <property type="component" value="Unassembled WGS sequence"/>
</dbReference>
<organism evidence="2 3">
    <name type="scientific">Caenorhabditis japonica</name>
    <dbReference type="NCBI Taxonomy" id="281687"/>
    <lineage>
        <taxon>Eukaryota</taxon>
        <taxon>Metazoa</taxon>
        <taxon>Ecdysozoa</taxon>
        <taxon>Nematoda</taxon>
        <taxon>Chromadorea</taxon>
        <taxon>Rhabditida</taxon>
        <taxon>Rhabditina</taxon>
        <taxon>Rhabditomorpha</taxon>
        <taxon>Rhabditoidea</taxon>
        <taxon>Rhabditidae</taxon>
        <taxon>Peloderinae</taxon>
        <taxon>Caenorhabditis</taxon>
    </lineage>
</organism>
<sequence length="65" mass="7720">MHTKRLDTCSYRQTDRITRRPPPHSRTLEAHPSNPGKIKRVERRETPTAIRRVDVARISWKRSSE</sequence>
<feature type="region of interest" description="Disordered" evidence="1">
    <location>
        <begin position="1"/>
        <end position="36"/>
    </location>
</feature>
<evidence type="ECO:0000313" key="2">
    <source>
        <dbReference type="EnsemblMetazoa" id="CJA33882b.1"/>
    </source>
</evidence>
<keyword evidence="3" id="KW-1185">Reference proteome</keyword>
<protein>
    <submittedName>
        <fullName evidence="2">Uncharacterized protein</fullName>
    </submittedName>
</protein>
<accession>A0A8R1EFL9</accession>
<reference evidence="2" key="2">
    <citation type="submission" date="2022-06" db="UniProtKB">
        <authorList>
            <consortium name="EnsemblMetazoa"/>
        </authorList>
    </citation>
    <scope>IDENTIFICATION</scope>
    <source>
        <strain evidence="2">DF5081</strain>
    </source>
</reference>
<name>A0A8R1EFL9_CAEJA</name>
<proteinExistence type="predicted"/>
<feature type="compositionally biased region" description="Basic and acidic residues" evidence="1">
    <location>
        <begin position="1"/>
        <end position="18"/>
    </location>
</feature>
<dbReference type="EnsemblMetazoa" id="CJA33882b.1">
    <property type="protein sequence ID" value="CJA33882b.1"/>
    <property type="gene ID" value="WBGene00209729"/>
</dbReference>
<dbReference type="AlphaFoldDB" id="A0A8R1EFL9"/>
<evidence type="ECO:0000256" key="1">
    <source>
        <dbReference type="SAM" id="MobiDB-lite"/>
    </source>
</evidence>